<feature type="domain" description="N-acetyltransferase" evidence="3">
    <location>
        <begin position="32"/>
        <end position="231"/>
    </location>
</feature>
<organism evidence="4 5">
    <name type="scientific">Pelagerythrobacter rhizovicinus</name>
    <dbReference type="NCBI Taxonomy" id="2268576"/>
    <lineage>
        <taxon>Bacteria</taxon>
        <taxon>Pseudomonadati</taxon>
        <taxon>Pseudomonadota</taxon>
        <taxon>Alphaproteobacteria</taxon>
        <taxon>Sphingomonadales</taxon>
        <taxon>Erythrobacteraceae</taxon>
        <taxon>Pelagerythrobacter</taxon>
    </lineage>
</organism>
<dbReference type="Pfam" id="PF00795">
    <property type="entry name" value="CN_hydrolase"/>
    <property type="match status" value="1"/>
</dbReference>
<feature type="region of interest" description="Disordered" evidence="1">
    <location>
        <begin position="538"/>
        <end position="559"/>
    </location>
</feature>
<comment type="caution">
    <text evidence="4">The sequence shown here is derived from an EMBL/GenBank/DDBJ whole genome shotgun (WGS) entry which is preliminary data.</text>
</comment>
<dbReference type="PROSITE" id="PS51186">
    <property type="entry name" value="GNAT"/>
    <property type="match status" value="1"/>
</dbReference>
<evidence type="ECO:0000259" key="3">
    <source>
        <dbReference type="PROSITE" id="PS51186"/>
    </source>
</evidence>
<dbReference type="PANTHER" id="PTHR23088">
    <property type="entry name" value="NITRILASE-RELATED"/>
    <property type="match status" value="1"/>
</dbReference>
<name>A0A4Q2KG30_9SPHN</name>
<feature type="domain" description="CN hydrolase" evidence="2">
    <location>
        <begin position="250"/>
        <end position="507"/>
    </location>
</feature>
<dbReference type="InterPro" id="IPR036526">
    <property type="entry name" value="C-N_Hydrolase_sf"/>
</dbReference>
<dbReference type="Proteomes" id="UP000293623">
    <property type="component" value="Unassembled WGS sequence"/>
</dbReference>
<sequence>MTEGETTPVARGPKKKRPVRRKASEKFGKRRLEIRNARPKDVRGIAALVRRVYEDMPAYTHGEIRGQINNFPEGCFVALLDEEVVGYCATMQIAETLAFQDHDWDEITGNGFGSRHDPTGDWLYGYEMCVDPKVRGVRIGRRLYEERRALAEERDLTGIVFAGRMPNYRRNKRKVDGPEDYLEQVVATKIHDPVLRFQLANGFEPARVMRGYLPEDKKSESNAVLMVWRNPYVERDQPVKKRLPRGVEAVRVATCQLQARAVADYAEFHRAIEYFVDVASDYEADFIVFPELFTLQLLSFEEKQLSPVEAIERLSEYTPRIKADISDMAMRYNINIVAGSHPTRMDDGDIHNVAYVCLRDGSVHEQEKIHPTPNERYWWNIRGGDSIDVIPTDVGPIGVLICYDSEFPELARRLADEGARIIFVPFCTDSRQGYLRVRYCGQARAIENQCFVVLSGNVGNLPNVGNMDIQYAQSCILTPCDFPFARDGVAAEASENVETLTISDINLADLSWARAEGTVRNLADRRFDLYRIEWDEAGKHPGKPRPRREPLGPSTVGGG</sequence>
<protein>
    <submittedName>
        <fullName evidence="4">GNAT family N-acetyltransferase</fullName>
    </submittedName>
</protein>
<dbReference type="EMBL" id="SDPV01000002">
    <property type="protein sequence ID" value="RXZ63975.1"/>
    <property type="molecule type" value="Genomic_DNA"/>
</dbReference>
<dbReference type="AlphaFoldDB" id="A0A4Q2KG30"/>
<dbReference type="Gene3D" id="3.40.630.30">
    <property type="match status" value="1"/>
</dbReference>
<dbReference type="SUPFAM" id="SSF55729">
    <property type="entry name" value="Acyl-CoA N-acyltransferases (Nat)"/>
    <property type="match status" value="1"/>
</dbReference>
<keyword evidence="4" id="KW-0808">Transferase</keyword>
<dbReference type="SUPFAM" id="SSF56317">
    <property type="entry name" value="Carbon-nitrogen hydrolase"/>
    <property type="match status" value="1"/>
</dbReference>
<dbReference type="InterPro" id="IPR003010">
    <property type="entry name" value="C-N_Hydrolase"/>
</dbReference>
<evidence type="ECO:0000313" key="4">
    <source>
        <dbReference type="EMBL" id="RXZ63975.1"/>
    </source>
</evidence>
<proteinExistence type="predicted"/>
<dbReference type="Pfam" id="PF00583">
    <property type="entry name" value="Acetyltransf_1"/>
    <property type="match status" value="1"/>
</dbReference>
<dbReference type="PANTHER" id="PTHR23088:SF50">
    <property type="entry name" value="HYDROLASE YHCX"/>
    <property type="match status" value="1"/>
</dbReference>
<dbReference type="OrthoDB" id="9811121at2"/>
<dbReference type="CDD" id="cd04301">
    <property type="entry name" value="NAT_SF"/>
    <property type="match status" value="1"/>
</dbReference>
<dbReference type="GO" id="GO:0016747">
    <property type="term" value="F:acyltransferase activity, transferring groups other than amino-acyl groups"/>
    <property type="evidence" value="ECO:0007669"/>
    <property type="project" value="InterPro"/>
</dbReference>
<feature type="compositionally biased region" description="Basic residues" evidence="1">
    <location>
        <begin position="12"/>
        <end position="21"/>
    </location>
</feature>
<dbReference type="InterPro" id="IPR016181">
    <property type="entry name" value="Acyl_CoA_acyltransferase"/>
</dbReference>
<reference evidence="4 5" key="1">
    <citation type="submission" date="2019-01" db="EMBL/GenBank/DDBJ databases">
        <title>Altererythrobacter rhizovicinus sp. nov., isolated from the rhizosphere soil of Haloxylon ammodendron.</title>
        <authorList>
            <person name="Li H.-P."/>
            <person name="Gou J.-Y."/>
            <person name="Yao D."/>
            <person name="Han Q.-Q."/>
            <person name="Shao K.-Z."/>
            <person name="Zhao Q."/>
            <person name="Zhang J.-L."/>
        </authorList>
    </citation>
    <scope>NUCLEOTIDE SEQUENCE [LARGE SCALE GENOMIC DNA]</scope>
    <source>
        <strain evidence="4 5">AY-3R</strain>
    </source>
</reference>
<dbReference type="InterPro" id="IPR000182">
    <property type="entry name" value="GNAT_dom"/>
</dbReference>
<evidence type="ECO:0000256" key="1">
    <source>
        <dbReference type="SAM" id="MobiDB-lite"/>
    </source>
</evidence>
<evidence type="ECO:0000313" key="5">
    <source>
        <dbReference type="Proteomes" id="UP000293623"/>
    </source>
</evidence>
<gene>
    <name evidence="4" type="ORF">ETX26_08510</name>
</gene>
<dbReference type="Gene3D" id="3.60.110.10">
    <property type="entry name" value="Carbon-nitrogen hydrolase"/>
    <property type="match status" value="1"/>
</dbReference>
<feature type="region of interest" description="Disordered" evidence="1">
    <location>
        <begin position="1"/>
        <end position="28"/>
    </location>
</feature>
<accession>A0A4Q2KG30</accession>
<dbReference type="PROSITE" id="PS50263">
    <property type="entry name" value="CN_HYDROLASE"/>
    <property type="match status" value="1"/>
</dbReference>
<dbReference type="CDD" id="cd07574">
    <property type="entry name" value="nitrilase_Rim1_like"/>
    <property type="match status" value="1"/>
</dbReference>
<evidence type="ECO:0000259" key="2">
    <source>
        <dbReference type="PROSITE" id="PS50263"/>
    </source>
</evidence>
<keyword evidence="5" id="KW-1185">Reference proteome</keyword>